<dbReference type="InterPro" id="IPR012349">
    <property type="entry name" value="Split_barrel_FMN-bd"/>
</dbReference>
<accession>A0ABW0DEL8</accession>
<gene>
    <name evidence="2" type="ORF">ACFPN6_29505</name>
</gene>
<name>A0ABW0DEL8_STRFI</name>
<dbReference type="EMBL" id="JBHSKL010000044">
    <property type="protein sequence ID" value="MFC5228633.1"/>
    <property type="molecule type" value="Genomic_DNA"/>
</dbReference>
<protein>
    <submittedName>
        <fullName evidence="2">Helix-turn-helix domain-containing protein</fullName>
    </submittedName>
</protein>
<evidence type="ECO:0000313" key="2">
    <source>
        <dbReference type="EMBL" id="MFC5228633.1"/>
    </source>
</evidence>
<proteinExistence type="predicted"/>
<dbReference type="InterPro" id="IPR024747">
    <property type="entry name" value="Pyridox_Oxase-rel"/>
</dbReference>
<dbReference type="Pfam" id="PF12900">
    <property type="entry name" value="Pyridox_ox_2"/>
    <property type="match status" value="1"/>
</dbReference>
<dbReference type="InterPro" id="IPR010982">
    <property type="entry name" value="Lambda_DNA-bd_dom_sf"/>
</dbReference>
<feature type="domain" description="HTH cro/C1-type" evidence="1">
    <location>
        <begin position="25"/>
        <end position="80"/>
    </location>
</feature>
<keyword evidence="3" id="KW-1185">Reference proteome</keyword>
<comment type="caution">
    <text evidence="2">The sequence shown here is derived from an EMBL/GenBank/DDBJ whole genome shotgun (WGS) entry which is preliminary data.</text>
</comment>
<dbReference type="RefSeq" id="WP_375165405.1">
    <property type="nucleotide sequence ID" value="NZ_BAAASS010000005.1"/>
</dbReference>
<evidence type="ECO:0000259" key="1">
    <source>
        <dbReference type="PROSITE" id="PS50943"/>
    </source>
</evidence>
<evidence type="ECO:0000313" key="3">
    <source>
        <dbReference type="Proteomes" id="UP001596156"/>
    </source>
</evidence>
<reference evidence="3" key="1">
    <citation type="journal article" date="2019" name="Int. J. Syst. Evol. Microbiol.">
        <title>The Global Catalogue of Microorganisms (GCM) 10K type strain sequencing project: providing services to taxonomists for standard genome sequencing and annotation.</title>
        <authorList>
            <consortium name="The Broad Institute Genomics Platform"/>
            <consortium name="The Broad Institute Genome Sequencing Center for Infectious Disease"/>
            <person name="Wu L."/>
            <person name="Ma J."/>
        </authorList>
    </citation>
    <scope>NUCLEOTIDE SEQUENCE [LARGE SCALE GENOMIC DNA]</scope>
    <source>
        <strain evidence="3">CCM 8479</strain>
    </source>
</reference>
<dbReference type="Pfam" id="PF01381">
    <property type="entry name" value="HTH_3"/>
    <property type="match status" value="1"/>
</dbReference>
<dbReference type="InterPro" id="IPR001387">
    <property type="entry name" value="Cro/C1-type_HTH"/>
</dbReference>
<dbReference type="Gene3D" id="1.10.260.40">
    <property type="entry name" value="lambda repressor-like DNA-binding domains"/>
    <property type="match status" value="1"/>
</dbReference>
<dbReference type="SUPFAM" id="SSF50475">
    <property type="entry name" value="FMN-binding split barrel"/>
    <property type="match status" value="1"/>
</dbReference>
<dbReference type="SMART" id="SM00530">
    <property type="entry name" value="HTH_XRE"/>
    <property type="match status" value="1"/>
</dbReference>
<dbReference type="Proteomes" id="UP001596156">
    <property type="component" value="Unassembled WGS sequence"/>
</dbReference>
<organism evidence="2 3">
    <name type="scientific">Streptomyces fimbriatus</name>
    <dbReference type="NCBI Taxonomy" id="68197"/>
    <lineage>
        <taxon>Bacteria</taxon>
        <taxon>Bacillati</taxon>
        <taxon>Actinomycetota</taxon>
        <taxon>Actinomycetes</taxon>
        <taxon>Kitasatosporales</taxon>
        <taxon>Streptomycetaceae</taxon>
        <taxon>Streptomyces</taxon>
    </lineage>
</organism>
<sequence length="227" mass="24372">MTVMAERVLPNAVEDAPVGDLGRRVARRRAELGLTRREVAVRAGLAPSYLRYLEEHPGAAPGTGVLLRLAGVLGTTLNRLTGGDADLPPGPGRAARHAEFTELGVEECRALLGAHGVGRIAVPTDEGPVIVPVNYTVVDDAVVFRAAPGTTPARASGHRVAFEIDRIDDTLSQGWSVLVRGVARAVTDPDEVRRLGERAFSEPWAGGRRELWMRIDPLEVTGRRITV</sequence>
<dbReference type="SUPFAM" id="SSF47413">
    <property type="entry name" value="lambda repressor-like DNA-binding domains"/>
    <property type="match status" value="1"/>
</dbReference>
<dbReference type="Gene3D" id="2.30.110.10">
    <property type="entry name" value="Electron Transport, Fmn-binding Protein, Chain A"/>
    <property type="match status" value="1"/>
</dbReference>
<dbReference type="PROSITE" id="PS50943">
    <property type="entry name" value="HTH_CROC1"/>
    <property type="match status" value="1"/>
</dbReference>
<dbReference type="CDD" id="cd00093">
    <property type="entry name" value="HTH_XRE"/>
    <property type="match status" value="1"/>
</dbReference>